<comment type="function">
    <text evidence="8">Involved in the coupling of aromatic side chains of the heptapeptide of vancomycin.</text>
</comment>
<evidence type="ECO:0000256" key="1">
    <source>
        <dbReference type="ARBA" id="ARBA00004660"/>
    </source>
</evidence>
<gene>
    <name evidence="10" type="ORF">FNH06_08545</name>
</gene>
<sequence length="415" mass="47449">MKDQYLLSPELISDPYPYFAQLRSTDPVHWNERHRAWFLSRYADVVGAFRSPDLTADRIKLVYEKQSSSRKEDLKRTFDLIRSKWFGYMDPPEHTRLRKLVQKSFSPEVVRRLEDQVDAACDGLADRLHGDLNTGEPIDFMEVFARPLPAYVIADMLGVPREDREQFEYWSSELVLMLFGALGSPDRVERTHAAMMQLEEYFQGLVRLYEGRPADNVISHLLRAEEEGRVLNRDEITATCIMLLTAGDHTTASLLGNTVLALSNHPDQLDKLRARPELVPQAVEEFVRFEGPLKVTVRVAAREHTLHGRTIREGDRVYLLQGAANRDPEQFSDPDKLDVERQGPTHVGFGHGIHFCLGSAVARMTARVAIRALLTRMPRFEVNADSVQWEPYMITRSLQSLQIRAVQPTRQEVGA</sequence>
<dbReference type="PANTHER" id="PTHR46696:SF1">
    <property type="entry name" value="CYTOCHROME P450 YJIB-RELATED"/>
    <property type="match status" value="1"/>
</dbReference>
<protein>
    <submittedName>
        <fullName evidence="10">Cytochrome P450</fullName>
    </submittedName>
</protein>
<dbReference type="GO" id="GO:0005506">
    <property type="term" value="F:iron ion binding"/>
    <property type="evidence" value="ECO:0007669"/>
    <property type="project" value="InterPro"/>
</dbReference>
<dbReference type="Pfam" id="PF00067">
    <property type="entry name" value="p450"/>
    <property type="match status" value="1"/>
</dbReference>
<evidence type="ECO:0000313" key="11">
    <source>
        <dbReference type="Proteomes" id="UP000318578"/>
    </source>
</evidence>
<dbReference type="GO" id="GO:0016705">
    <property type="term" value="F:oxidoreductase activity, acting on paired donors, with incorporation or reduction of molecular oxygen"/>
    <property type="evidence" value="ECO:0007669"/>
    <property type="project" value="InterPro"/>
</dbReference>
<evidence type="ECO:0000256" key="4">
    <source>
        <dbReference type="ARBA" id="ARBA00022723"/>
    </source>
</evidence>
<dbReference type="InterPro" id="IPR002397">
    <property type="entry name" value="Cyt_P450_B"/>
</dbReference>
<organism evidence="10 11">
    <name type="scientific">Amycolatopsis acidiphila</name>
    <dbReference type="NCBI Taxonomy" id="715473"/>
    <lineage>
        <taxon>Bacteria</taxon>
        <taxon>Bacillati</taxon>
        <taxon>Actinomycetota</taxon>
        <taxon>Actinomycetes</taxon>
        <taxon>Pseudonocardiales</taxon>
        <taxon>Pseudonocardiaceae</taxon>
        <taxon>Amycolatopsis</taxon>
    </lineage>
</organism>
<proteinExistence type="inferred from homology"/>
<evidence type="ECO:0000313" key="10">
    <source>
        <dbReference type="EMBL" id="TVT23900.1"/>
    </source>
</evidence>
<dbReference type="Proteomes" id="UP000318578">
    <property type="component" value="Unassembled WGS sequence"/>
</dbReference>
<keyword evidence="5 9" id="KW-0560">Oxidoreductase</keyword>
<evidence type="ECO:0000256" key="5">
    <source>
        <dbReference type="ARBA" id="ARBA00023002"/>
    </source>
</evidence>
<keyword evidence="4 9" id="KW-0479">Metal-binding</keyword>
<dbReference type="PROSITE" id="PS00086">
    <property type="entry name" value="CYTOCHROME_P450"/>
    <property type="match status" value="1"/>
</dbReference>
<comment type="caution">
    <text evidence="10">The sequence shown here is derived from an EMBL/GenBank/DDBJ whole genome shotgun (WGS) entry which is preliminary data.</text>
</comment>
<keyword evidence="7 9" id="KW-0503">Monooxygenase</keyword>
<dbReference type="FunFam" id="1.10.630.10:FF:000018">
    <property type="entry name" value="Cytochrome P450 monooxygenase"/>
    <property type="match status" value="1"/>
</dbReference>
<dbReference type="RefSeq" id="WP_144636308.1">
    <property type="nucleotide sequence ID" value="NZ_BNAX01000017.1"/>
</dbReference>
<evidence type="ECO:0000256" key="8">
    <source>
        <dbReference type="ARBA" id="ARBA00055433"/>
    </source>
</evidence>
<evidence type="ECO:0000256" key="7">
    <source>
        <dbReference type="ARBA" id="ARBA00023033"/>
    </source>
</evidence>
<dbReference type="SUPFAM" id="SSF48264">
    <property type="entry name" value="Cytochrome P450"/>
    <property type="match status" value="1"/>
</dbReference>
<evidence type="ECO:0000256" key="3">
    <source>
        <dbReference type="ARBA" id="ARBA00022617"/>
    </source>
</evidence>
<comment type="similarity">
    <text evidence="2 9">Belongs to the cytochrome P450 family.</text>
</comment>
<evidence type="ECO:0000256" key="2">
    <source>
        <dbReference type="ARBA" id="ARBA00010617"/>
    </source>
</evidence>
<accession>A0A558AI12</accession>
<evidence type="ECO:0000256" key="9">
    <source>
        <dbReference type="RuleBase" id="RU000461"/>
    </source>
</evidence>
<name>A0A558AI12_9PSEU</name>
<dbReference type="GO" id="GO:0020037">
    <property type="term" value="F:heme binding"/>
    <property type="evidence" value="ECO:0007669"/>
    <property type="project" value="InterPro"/>
</dbReference>
<dbReference type="OrthoDB" id="3209493at2"/>
<dbReference type="InterPro" id="IPR036396">
    <property type="entry name" value="Cyt_P450_sf"/>
</dbReference>
<dbReference type="AlphaFoldDB" id="A0A558AI12"/>
<dbReference type="EMBL" id="VJZA01000009">
    <property type="protein sequence ID" value="TVT23900.1"/>
    <property type="molecule type" value="Genomic_DNA"/>
</dbReference>
<keyword evidence="11" id="KW-1185">Reference proteome</keyword>
<keyword evidence="6 9" id="KW-0408">Iron</keyword>
<dbReference type="GO" id="GO:0004497">
    <property type="term" value="F:monooxygenase activity"/>
    <property type="evidence" value="ECO:0007669"/>
    <property type="project" value="UniProtKB-KW"/>
</dbReference>
<dbReference type="InterPro" id="IPR017972">
    <property type="entry name" value="Cyt_P450_CS"/>
</dbReference>
<evidence type="ECO:0000256" key="6">
    <source>
        <dbReference type="ARBA" id="ARBA00023004"/>
    </source>
</evidence>
<reference evidence="10 11" key="1">
    <citation type="submission" date="2019-07" db="EMBL/GenBank/DDBJ databases">
        <title>New species of Amycolatopsis and Streptomyces.</title>
        <authorList>
            <person name="Duangmal K."/>
            <person name="Teo W.F.A."/>
            <person name="Lipun K."/>
        </authorList>
    </citation>
    <scope>NUCLEOTIDE SEQUENCE [LARGE SCALE GENOMIC DNA]</scope>
    <source>
        <strain evidence="10 11">JCM 30562</strain>
    </source>
</reference>
<dbReference type="Gene3D" id="1.10.630.10">
    <property type="entry name" value="Cytochrome P450"/>
    <property type="match status" value="1"/>
</dbReference>
<dbReference type="InterPro" id="IPR001128">
    <property type="entry name" value="Cyt_P450"/>
</dbReference>
<dbReference type="PRINTS" id="PR00359">
    <property type="entry name" value="BP450"/>
</dbReference>
<dbReference type="PANTHER" id="PTHR46696">
    <property type="entry name" value="P450, PUTATIVE (EUROFUNG)-RELATED"/>
    <property type="match status" value="1"/>
</dbReference>
<dbReference type="CDD" id="cd20625">
    <property type="entry name" value="CYP164-like"/>
    <property type="match status" value="1"/>
</dbReference>
<comment type="pathway">
    <text evidence="1">Antibiotic biosynthesis; vancomycin biosynthesis.</text>
</comment>
<keyword evidence="3 9" id="KW-0349">Heme</keyword>